<keyword evidence="16" id="KW-1185">Reference proteome</keyword>
<evidence type="ECO:0000256" key="4">
    <source>
        <dbReference type="ARBA" id="ARBA00021581"/>
    </source>
</evidence>
<evidence type="ECO:0000256" key="6">
    <source>
        <dbReference type="ARBA" id="ARBA00022692"/>
    </source>
</evidence>
<feature type="transmembrane region" description="Helical" evidence="14">
    <location>
        <begin position="133"/>
        <end position="151"/>
    </location>
</feature>
<proteinExistence type="inferred from homology"/>
<comment type="function">
    <text evidence="14">Catalyzes the dephosphorylation of undecaprenyl diphosphate (UPP). Confers resistance to bacitracin.</text>
</comment>
<evidence type="ECO:0000313" key="16">
    <source>
        <dbReference type="Proteomes" id="UP001595533"/>
    </source>
</evidence>
<protein>
    <recommendedName>
        <fullName evidence="4 14">Undecaprenyl-diphosphatase</fullName>
        <ecNumber evidence="3 14">3.6.1.27</ecNumber>
    </recommendedName>
    <alternativeName>
        <fullName evidence="12 14">Bacitracin resistance protein</fullName>
    </alternativeName>
    <alternativeName>
        <fullName evidence="11 14">Undecaprenyl pyrophosphate phosphatase</fullName>
    </alternativeName>
</protein>
<organism evidence="15 16">
    <name type="scientific">Marinicella sediminis</name>
    <dbReference type="NCBI Taxonomy" id="1792834"/>
    <lineage>
        <taxon>Bacteria</taxon>
        <taxon>Pseudomonadati</taxon>
        <taxon>Pseudomonadota</taxon>
        <taxon>Gammaproteobacteria</taxon>
        <taxon>Lysobacterales</taxon>
        <taxon>Marinicellaceae</taxon>
        <taxon>Marinicella</taxon>
    </lineage>
</organism>
<feature type="transmembrane region" description="Helical" evidence="14">
    <location>
        <begin position="104"/>
        <end position="121"/>
    </location>
</feature>
<evidence type="ECO:0000256" key="2">
    <source>
        <dbReference type="ARBA" id="ARBA00010621"/>
    </source>
</evidence>
<keyword evidence="8 14" id="KW-1133">Transmembrane helix</keyword>
<evidence type="ECO:0000256" key="1">
    <source>
        <dbReference type="ARBA" id="ARBA00004651"/>
    </source>
</evidence>
<accession>A0ABV7J9P3</accession>
<evidence type="ECO:0000313" key="15">
    <source>
        <dbReference type="EMBL" id="MFC3192831.1"/>
    </source>
</evidence>
<reference evidence="16" key="1">
    <citation type="journal article" date="2019" name="Int. J. Syst. Evol. Microbiol.">
        <title>The Global Catalogue of Microorganisms (GCM) 10K type strain sequencing project: providing services to taxonomists for standard genome sequencing and annotation.</title>
        <authorList>
            <consortium name="The Broad Institute Genomics Platform"/>
            <consortium name="The Broad Institute Genome Sequencing Center for Infectious Disease"/>
            <person name="Wu L."/>
            <person name="Ma J."/>
        </authorList>
    </citation>
    <scope>NUCLEOTIDE SEQUENCE [LARGE SCALE GENOMIC DNA]</scope>
    <source>
        <strain evidence="16">KCTC 42953</strain>
    </source>
</reference>
<feature type="transmembrane region" description="Helical" evidence="14">
    <location>
        <begin position="171"/>
        <end position="192"/>
    </location>
</feature>
<evidence type="ECO:0000256" key="11">
    <source>
        <dbReference type="ARBA" id="ARBA00032707"/>
    </source>
</evidence>
<evidence type="ECO:0000256" key="10">
    <source>
        <dbReference type="ARBA" id="ARBA00023251"/>
    </source>
</evidence>
<keyword evidence="5 14" id="KW-1003">Cell membrane</keyword>
<dbReference type="Pfam" id="PF02673">
    <property type="entry name" value="BacA"/>
    <property type="match status" value="1"/>
</dbReference>
<evidence type="ECO:0000256" key="12">
    <source>
        <dbReference type="ARBA" id="ARBA00032932"/>
    </source>
</evidence>
<evidence type="ECO:0000256" key="13">
    <source>
        <dbReference type="ARBA" id="ARBA00047594"/>
    </source>
</evidence>
<dbReference type="InterPro" id="IPR003824">
    <property type="entry name" value="UppP"/>
</dbReference>
<comment type="similarity">
    <text evidence="2 14">Belongs to the UppP family.</text>
</comment>
<feature type="transmembrane region" description="Helical" evidence="14">
    <location>
        <begin position="74"/>
        <end position="98"/>
    </location>
</feature>
<feature type="transmembrane region" description="Helical" evidence="14">
    <location>
        <begin position="42"/>
        <end position="62"/>
    </location>
</feature>
<keyword evidence="14" id="KW-0133">Cell shape</keyword>
<keyword evidence="6 14" id="KW-0812">Transmembrane</keyword>
<evidence type="ECO:0000256" key="7">
    <source>
        <dbReference type="ARBA" id="ARBA00022801"/>
    </source>
</evidence>
<comment type="catalytic activity">
    <reaction evidence="13 14">
        <text>di-trans,octa-cis-undecaprenyl diphosphate + H2O = di-trans,octa-cis-undecaprenyl phosphate + phosphate + H(+)</text>
        <dbReference type="Rhea" id="RHEA:28094"/>
        <dbReference type="ChEBI" id="CHEBI:15377"/>
        <dbReference type="ChEBI" id="CHEBI:15378"/>
        <dbReference type="ChEBI" id="CHEBI:43474"/>
        <dbReference type="ChEBI" id="CHEBI:58405"/>
        <dbReference type="ChEBI" id="CHEBI:60392"/>
        <dbReference type="EC" id="3.6.1.27"/>
    </reaction>
</comment>
<comment type="miscellaneous">
    <text evidence="14">Bacitracin is thought to be involved in the inhibition of peptidoglycan synthesis by sequestering undecaprenyl diphosphate, thereby reducing the pool of lipid carrier available.</text>
</comment>
<dbReference type="EC" id="3.6.1.27" evidence="3 14"/>
<keyword evidence="9 14" id="KW-0472">Membrane</keyword>
<comment type="subcellular location">
    <subcellularLocation>
        <location evidence="1 14">Cell membrane</location>
        <topology evidence="1 14">Multi-pass membrane protein</topology>
    </subcellularLocation>
</comment>
<dbReference type="PANTHER" id="PTHR30622:SF4">
    <property type="entry name" value="UNDECAPRENYL-DIPHOSPHATASE"/>
    <property type="match status" value="1"/>
</dbReference>
<dbReference type="PANTHER" id="PTHR30622">
    <property type="entry name" value="UNDECAPRENYL-DIPHOSPHATASE"/>
    <property type="match status" value="1"/>
</dbReference>
<feature type="transmembrane region" description="Helical" evidence="14">
    <location>
        <begin position="237"/>
        <end position="254"/>
    </location>
</feature>
<evidence type="ECO:0000256" key="9">
    <source>
        <dbReference type="ARBA" id="ARBA00023136"/>
    </source>
</evidence>
<evidence type="ECO:0000256" key="5">
    <source>
        <dbReference type="ARBA" id="ARBA00022475"/>
    </source>
</evidence>
<evidence type="ECO:0000256" key="8">
    <source>
        <dbReference type="ARBA" id="ARBA00022989"/>
    </source>
</evidence>
<keyword evidence="7 14" id="KW-0378">Hydrolase</keyword>
<name>A0ABV7J9P3_9GAMM</name>
<keyword evidence="14" id="KW-0961">Cell wall biogenesis/degradation</keyword>
<dbReference type="RefSeq" id="WP_232781818.1">
    <property type="nucleotide sequence ID" value="NZ_JBHRTS010000001.1"/>
</dbReference>
<evidence type="ECO:0000256" key="3">
    <source>
        <dbReference type="ARBA" id="ARBA00012374"/>
    </source>
</evidence>
<evidence type="ECO:0000256" key="14">
    <source>
        <dbReference type="HAMAP-Rule" id="MF_01006"/>
    </source>
</evidence>
<gene>
    <name evidence="14" type="primary">uppP</name>
    <name evidence="15" type="ORF">ACFODZ_01130</name>
</gene>
<comment type="caution">
    <text evidence="15">The sequence shown here is derived from an EMBL/GenBank/DDBJ whole genome shotgun (WGS) entry which is preliminary data.</text>
</comment>
<sequence>MLLDVLQWVVLSLVQGLTEFLPISSSAHLILASKFAGWQDQGVVMDIAAHFGSLLAVMVYYRNDLIHLLSGRDWPLFSQLLIASLPIAFSGLLFAGLIETHLRSAWVIVITSVVFGVLLWWTQRMARNQSLQLKSALFIGLAQCLALIPGTSRSGVTMTAGMALGLSKQSAARFSFLLAIPAILMVSAYGGLKLWQSPQAYDLIGVIIIVGLSFISALAAIFWFMKYLEKIDFKWFMYYRVLLALLIIWMIYANPQNPQF</sequence>
<keyword evidence="10 14" id="KW-0046">Antibiotic resistance</keyword>
<dbReference type="EMBL" id="JBHRTS010000001">
    <property type="protein sequence ID" value="MFC3192831.1"/>
    <property type="molecule type" value="Genomic_DNA"/>
</dbReference>
<feature type="transmembrane region" description="Helical" evidence="14">
    <location>
        <begin position="204"/>
        <end position="225"/>
    </location>
</feature>
<dbReference type="Proteomes" id="UP001595533">
    <property type="component" value="Unassembled WGS sequence"/>
</dbReference>
<dbReference type="HAMAP" id="MF_01006">
    <property type="entry name" value="Undec_diphosphatase"/>
    <property type="match status" value="1"/>
</dbReference>
<keyword evidence="14" id="KW-0573">Peptidoglycan synthesis</keyword>